<proteinExistence type="predicted"/>
<evidence type="ECO:0000313" key="2">
    <source>
        <dbReference type="EMBL" id="KOB69614.1"/>
    </source>
</evidence>
<name>A0A0L7L2V4_OPEBR</name>
<gene>
    <name evidence="2" type="ORF">OBRU01_08782</name>
</gene>
<dbReference type="EMBL" id="JTDY01003403">
    <property type="protein sequence ID" value="KOB69614.1"/>
    <property type="molecule type" value="Genomic_DNA"/>
</dbReference>
<feature type="region of interest" description="Disordered" evidence="1">
    <location>
        <begin position="85"/>
        <end position="121"/>
    </location>
</feature>
<dbReference type="Proteomes" id="UP000037510">
    <property type="component" value="Unassembled WGS sequence"/>
</dbReference>
<comment type="caution">
    <text evidence="2">The sequence shown here is derived from an EMBL/GenBank/DDBJ whole genome shotgun (WGS) entry which is preliminary data.</text>
</comment>
<organism evidence="2 3">
    <name type="scientific">Operophtera brumata</name>
    <name type="common">Winter moth</name>
    <name type="synonym">Phalaena brumata</name>
    <dbReference type="NCBI Taxonomy" id="104452"/>
    <lineage>
        <taxon>Eukaryota</taxon>
        <taxon>Metazoa</taxon>
        <taxon>Ecdysozoa</taxon>
        <taxon>Arthropoda</taxon>
        <taxon>Hexapoda</taxon>
        <taxon>Insecta</taxon>
        <taxon>Pterygota</taxon>
        <taxon>Neoptera</taxon>
        <taxon>Endopterygota</taxon>
        <taxon>Lepidoptera</taxon>
        <taxon>Glossata</taxon>
        <taxon>Ditrysia</taxon>
        <taxon>Geometroidea</taxon>
        <taxon>Geometridae</taxon>
        <taxon>Larentiinae</taxon>
        <taxon>Operophtera</taxon>
    </lineage>
</organism>
<keyword evidence="3" id="KW-1185">Reference proteome</keyword>
<dbReference type="AlphaFoldDB" id="A0A0L7L2V4"/>
<dbReference type="STRING" id="104452.A0A0L7L2V4"/>
<protein>
    <submittedName>
        <fullName evidence="2">Uncharacterized protein</fullName>
    </submittedName>
</protein>
<evidence type="ECO:0000256" key="1">
    <source>
        <dbReference type="SAM" id="MobiDB-lite"/>
    </source>
</evidence>
<sequence length="121" mass="13664">MPLGKIESFDINDQNWDTYVRRVKQFIALNEVKETLHVSTLVTLVGPQCYDLMCDLCAPDLPEDKSWAVLVKLIKDHLEPERSEIAERHSLDSLPQELGTPARECGGDRQEECDIPEAGTV</sequence>
<reference evidence="2 3" key="1">
    <citation type="journal article" date="2015" name="Genome Biol. Evol.">
        <title>The genome of winter moth (Operophtera brumata) provides a genomic perspective on sexual dimorphism and phenology.</title>
        <authorList>
            <person name="Derks M.F."/>
            <person name="Smit S."/>
            <person name="Salis L."/>
            <person name="Schijlen E."/>
            <person name="Bossers A."/>
            <person name="Mateman C."/>
            <person name="Pijl A.S."/>
            <person name="de Ridder D."/>
            <person name="Groenen M.A."/>
            <person name="Visser M.E."/>
            <person name="Megens H.J."/>
        </authorList>
    </citation>
    <scope>NUCLEOTIDE SEQUENCE [LARGE SCALE GENOMIC DNA]</scope>
    <source>
        <strain evidence="2">WM2013NL</strain>
        <tissue evidence="2">Head and thorax</tissue>
    </source>
</reference>
<accession>A0A0L7L2V4</accession>
<evidence type="ECO:0000313" key="3">
    <source>
        <dbReference type="Proteomes" id="UP000037510"/>
    </source>
</evidence>